<feature type="chain" id="PRO_5005517828" evidence="2">
    <location>
        <begin position="20"/>
        <end position="183"/>
    </location>
</feature>
<evidence type="ECO:0000256" key="1">
    <source>
        <dbReference type="SAM" id="MobiDB-lite"/>
    </source>
</evidence>
<dbReference type="AlphaFoldDB" id="A0A0K8RGK5"/>
<feature type="compositionally biased region" description="Low complexity" evidence="1">
    <location>
        <begin position="164"/>
        <end position="174"/>
    </location>
</feature>
<dbReference type="EMBL" id="GADI01003521">
    <property type="protein sequence ID" value="JAA70287.1"/>
    <property type="molecule type" value="mRNA"/>
</dbReference>
<name>A0A0K8RGK5_IXORI</name>
<reference evidence="3" key="1">
    <citation type="submission" date="2012-12" db="EMBL/GenBank/DDBJ databases">
        <title>Identification and characterization of a phenylalanine ammonia-lyase gene family in Isatis indigotica Fort.</title>
        <authorList>
            <person name="Liu Q."/>
            <person name="Chen J."/>
            <person name="Zhou X."/>
            <person name="Di P."/>
            <person name="Xiao Y."/>
            <person name="Xuan H."/>
            <person name="Zhang L."/>
            <person name="Chen W."/>
        </authorList>
    </citation>
    <scope>NUCLEOTIDE SEQUENCE</scope>
    <source>
        <tissue evidence="3">Salivary gland</tissue>
    </source>
</reference>
<sequence length="183" mass="20791">MKTALSCALLAISFLRSQCLPREENLERDSGVETTTQNLYELHYGNNSALCGAQYRNLSHAEPVYNCTLRLLPPIVNQTWEEIRHRINRSIPEFVQLMCDFTVLMPDEFYFLYFGEPKRNSDFEENNQSTDTGEKTEKVSSAEVTAEVITRAEEECTANITGWTTEAPTTLEPTETPEPKAIS</sequence>
<organism evidence="3">
    <name type="scientific">Ixodes ricinus</name>
    <name type="common">Common tick</name>
    <name type="synonym">Acarus ricinus</name>
    <dbReference type="NCBI Taxonomy" id="34613"/>
    <lineage>
        <taxon>Eukaryota</taxon>
        <taxon>Metazoa</taxon>
        <taxon>Ecdysozoa</taxon>
        <taxon>Arthropoda</taxon>
        <taxon>Chelicerata</taxon>
        <taxon>Arachnida</taxon>
        <taxon>Acari</taxon>
        <taxon>Parasitiformes</taxon>
        <taxon>Ixodida</taxon>
        <taxon>Ixodoidea</taxon>
        <taxon>Ixodidae</taxon>
        <taxon>Ixodinae</taxon>
        <taxon>Ixodes</taxon>
    </lineage>
</organism>
<feature type="signal peptide" evidence="2">
    <location>
        <begin position="1"/>
        <end position="19"/>
    </location>
</feature>
<accession>A0A0K8RGK5</accession>
<evidence type="ECO:0000256" key="2">
    <source>
        <dbReference type="SAM" id="SignalP"/>
    </source>
</evidence>
<evidence type="ECO:0000313" key="3">
    <source>
        <dbReference type="EMBL" id="JAA70287.1"/>
    </source>
</evidence>
<proteinExistence type="evidence at transcript level"/>
<keyword evidence="2" id="KW-0732">Signal</keyword>
<feature type="region of interest" description="Disordered" evidence="1">
    <location>
        <begin position="122"/>
        <end position="183"/>
    </location>
</feature>
<protein>
    <submittedName>
        <fullName evidence="3">Putative isac anti-complement</fullName>
    </submittedName>
</protein>